<feature type="transmembrane region" description="Helical" evidence="5">
    <location>
        <begin position="103"/>
        <end position="126"/>
    </location>
</feature>
<feature type="transmembrane region" description="Helical" evidence="5">
    <location>
        <begin position="138"/>
        <end position="158"/>
    </location>
</feature>
<dbReference type="PANTHER" id="PTHR13531:SF6">
    <property type="entry name" value="TMEM (HUMAN TRANSMEMBRANE PROTEIN) HOMOLOG"/>
    <property type="match status" value="1"/>
</dbReference>
<protein>
    <recommendedName>
        <fullName evidence="8">Transmembrane protein 17</fullName>
    </recommendedName>
</protein>
<dbReference type="OrthoDB" id="311720at2759"/>
<evidence type="ECO:0000256" key="5">
    <source>
        <dbReference type="SAM" id="Phobius"/>
    </source>
</evidence>
<proteinExistence type="predicted"/>
<dbReference type="GO" id="GO:0035869">
    <property type="term" value="C:ciliary transition zone"/>
    <property type="evidence" value="ECO:0007669"/>
    <property type="project" value="TreeGrafter"/>
</dbReference>
<dbReference type="Proteomes" id="UP001153712">
    <property type="component" value="Chromosome 7"/>
</dbReference>
<dbReference type="AlphaFoldDB" id="A0A9N9XRU8"/>
<gene>
    <name evidence="6" type="ORF">PHYEVI_LOCUS9887</name>
</gene>
<keyword evidence="7" id="KW-1185">Reference proteome</keyword>
<keyword evidence="3 5" id="KW-1133">Transmembrane helix</keyword>
<keyword evidence="4 5" id="KW-0472">Membrane</keyword>
<evidence type="ECO:0000256" key="3">
    <source>
        <dbReference type="ARBA" id="ARBA00022989"/>
    </source>
</evidence>
<reference evidence="6" key="1">
    <citation type="submission" date="2022-01" db="EMBL/GenBank/DDBJ databases">
        <authorList>
            <person name="King R."/>
        </authorList>
    </citation>
    <scope>NUCLEOTIDE SEQUENCE</scope>
</reference>
<evidence type="ECO:0008006" key="8">
    <source>
        <dbReference type="Google" id="ProtNLM"/>
    </source>
</evidence>
<evidence type="ECO:0000256" key="1">
    <source>
        <dbReference type="ARBA" id="ARBA00004141"/>
    </source>
</evidence>
<evidence type="ECO:0000313" key="6">
    <source>
        <dbReference type="EMBL" id="CAG9863601.1"/>
    </source>
</evidence>
<feature type="transmembrane region" description="Helical" evidence="5">
    <location>
        <begin position="37"/>
        <end position="57"/>
    </location>
</feature>
<evidence type="ECO:0000256" key="4">
    <source>
        <dbReference type="ARBA" id="ARBA00023136"/>
    </source>
</evidence>
<dbReference type="Pfam" id="PF09799">
    <property type="entry name" value="Transmemb_17"/>
    <property type="match status" value="1"/>
</dbReference>
<evidence type="ECO:0000256" key="2">
    <source>
        <dbReference type="ARBA" id="ARBA00022692"/>
    </source>
</evidence>
<sequence>MDVKGRVANLAQNVFPGLPVEVDPIERRVLSNLPLQMALYFNVVFIPVWIVMILLFLDKNYSSYDELYKYITVTVICTIFFLELLRLYLGYEGNLKDKIPELASFWMLSILLQFPLQGFLLFNPYFDMYILEITVQSVMFSMLCIQLISGYVSLKFIATKQTEMYRLKKSRENNTEND</sequence>
<keyword evidence="2 5" id="KW-0812">Transmembrane</keyword>
<accession>A0A9N9XRU8</accession>
<organism evidence="6 7">
    <name type="scientific">Phyllotreta striolata</name>
    <name type="common">Striped flea beetle</name>
    <name type="synonym">Crioceris striolata</name>
    <dbReference type="NCBI Taxonomy" id="444603"/>
    <lineage>
        <taxon>Eukaryota</taxon>
        <taxon>Metazoa</taxon>
        <taxon>Ecdysozoa</taxon>
        <taxon>Arthropoda</taxon>
        <taxon>Hexapoda</taxon>
        <taxon>Insecta</taxon>
        <taxon>Pterygota</taxon>
        <taxon>Neoptera</taxon>
        <taxon>Endopterygota</taxon>
        <taxon>Coleoptera</taxon>
        <taxon>Polyphaga</taxon>
        <taxon>Cucujiformia</taxon>
        <taxon>Chrysomeloidea</taxon>
        <taxon>Chrysomelidae</taxon>
        <taxon>Galerucinae</taxon>
        <taxon>Alticini</taxon>
        <taxon>Phyllotreta</taxon>
    </lineage>
</organism>
<dbReference type="EMBL" id="OU900100">
    <property type="protein sequence ID" value="CAG9863601.1"/>
    <property type="molecule type" value="Genomic_DNA"/>
</dbReference>
<comment type="subcellular location">
    <subcellularLocation>
        <location evidence="1">Membrane</location>
        <topology evidence="1">Multi-pass membrane protein</topology>
    </subcellularLocation>
</comment>
<feature type="transmembrane region" description="Helical" evidence="5">
    <location>
        <begin position="69"/>
        <end position="91"/>
    </location>
</feature>
<dbReference type="PANTHER" id="PTHR13531">
    <property type="entry name" value="GEO07735P1-RELATED-RELATED"/>
    <property type="match status" value="1"/>
</dbReference>
<dbReference type="InterPro" id="IPR019184">
    <property type="entry name" value="Uncharacterised_TM-17"/>
</dbReference>
<name>A0A9N9XRU8_PHYSR</name>
<dbReference type="GO" id="GO:0016020">
    <property type="term" value="C:membrane"/>
    <property type="evidence" value="ECO:0007669"/>
    <property type="project" value="UniProtKB-SubCell"/>
</dbReference>
<evidence type="ECO:0000313" key="7">
    <source>
        <dbReference type="Proteomes" id="UP001153712"/>
    </source>
</evidence>
<dbReference type="GO" id="GO:1905515">
    <property type="term" value="P:non-motile cilium assembly"/>
    <property type="evidence" value="ECO:0007669"/>
    <property type="project" value="TreeGrafter"/>
</dbReference>